<feature type="non-terminal residue" evidence="1">
    <location>
        <position position="1"/>
    </location>
</feature>
<keyword evidence="2" id="KW-1185">Reference proteome</keyword>
<sequence>NSFSLFSILVRQESQFTKTIMAAIKSTNEERKFYGGTLAAGPDTPYNPISSHGSIDLLRNQVQLDAITNTSQNYVNLNPGSSPLCHNGSFQSAIWRR</sequence>
<dbReference type="AlphaFoldDB" id="A0A0L6VRQ9"/>
<gene>
    <name evidence="1" type="ORF">VP01_1152g1</name>
</gene>
<evidence type="ECO:0000313" key="2">
    <source>
        <dbReference type="Proteomes" id="UP000037035"/>
    </source>
</evidence>
<organism evidence="1 2">
    <name type="scientific">Puccinia sorghi</name>
    <dbReference type="NCBI Taxonomy" id="27349"/>
    <lineage>
        <taxon>Eukaryota</taxon>
        <taxon>Fungi</taxon>
        <taxon>Dikarya</taxon>
        <taxon>Basidiomycota</taxon>
        <taxon>Pucciniomycotina</taxon>
        <taxon>Pucciniomycetes</taxon>
        <taxon>Pucciniales</taxon>
        <taxon>Pucciniaceae</taxon>
        <taxon>Puccinia</taxon>
    </lineage>
</organism>
<evidence type="ECO:0000313" key="1">
    <source>
        <dbReference type="EMBL" id="KNZ63374.1"/>
    </source>
</evidence>
<protein>
    <submittedName>
        <fullName evidence="1">Uncharacterized protein</fullName>
    </submittedName>
</protein>
<comment type="caution">
    <text evidence="1">The sequence shown here is derived from an EMBL/GenBank/DDBJ whole genome shotgun (WGS) entry which is preliminary data.</text>
</comment>
<proteinExistence type="predicted"/>
<dbReference type="EMBL" id="LAVV01001699">
    <property type="protein sequence ID" value="KNZ63374.1"/>
    <property type="molecule type" value="Genomic_DNA"/>
</dbReference>
<reference evidence="1 2" key="1">
    <citation type="submission" date="2015-08" db="EMBL/GenBank/DDBJ databases">
        <title>Next Generation Sequencing and Analysis of the Genome of Puccinia sorghi L Schw, the Causal Agent of Maize Common Rust.</title>
        <authorList>
            <person name="Rochi L."/>
            <person name="Burguener G."/>
            <person name="Darino M."/>
            <person name="Turjanski A."/>
            <person name="Kreff E."/>
            <person name="Dieguez M.J."/>
            <person name="Sacco F."/>
        </authorList>
    </citation>
    <scope>NUCLEOTIDE SEQUENCE [LARGE SCALE GENOMIC DNA]</scope>
    <source>
        <strain evidence="1 2">RO10H11247</strain>
    </source>
</reference>
<accession>A0A0L6VRQ9</accession>
<name>A0A0L6VRQ9_9BASI</name>
<dbReference type="Proteomes" id="UP000037035">
    <property type="component" value="Unassembled WGS sequence"/>
</dbReference>
<dbReference type="VEuPathDB" id="FungiDB:VP01_1152g1"/>